<dbReference type="STRING" id="937777.Deipe_0660"/>
<feature type="signal peptide" evidence="1">
    <location>
        <begin position="1"/>
        <end position="17"/>
    </location>
</feature>
<dbReference type="Proteomes" id="UP000010467">
    <property type="component" value="Chromosome"/>
</dbReference>
<dbReference type="AlphaFoldDB" id="K9ZZA0"/>
<proteinExistence type="predicted"/>
<evidence type="ECO:0000256" key="1">
    <source>
        <dbReference type="SAM" id="SignalP"/>
    </source>
</evidence>
<dbReference type="GO" id="GO:0016209">
    <property type="term" value="F:antioxidant activity"/>
    <property type="evidence" value="ECO:0007669"/>
    <property type="project" value="InterPro"/>
</dbReference>
<accession>K9ZZA0</accession>
<feature type="domain" description="Thioredoxin" evidence="2">
    <location>
        <begin position="18"/>
        <end position="163"/>
    </location>
</feature>
<dbReference type="Pfam" id="PF00578">
    <property type="entry name" value="AhpC-TSA"/>
    <property type="match status" value="1"/>
</dbReference>
<dbReference type="GO" id="GO:0016853">
    <property type="term" value="F:isomerase activity"/>
    <property type="evidence" value="ECO:0007669"/>
    <property type="project" value="UniProtKB-KW"/>
</dbReference>
<dbReference type="PATRIC" id="fig|937777.3.peg.664"/>
<dbReference type="InterPro" id="IPR050553">
    <property type="entry name" value="Thioredoxin_ResA/DsbE_sf"/>
</dbReference>
<protein>
    <submittedName>
        <fullName evidence="3">Thiol-disulfide isomerase-like thioredoxin</fullName>
    </submittedName>
</protein>
<dbReference type="InterPro" id="IPR013766">
    <property type="entry name" value="Thioredoxin_domain"/>
</dbReference>
<sequence>MRVLTTLLLLSLGVAQAVRPGDVAPNFSLKTEAGKTVSLNSLRGEPVVLTFWATWCLVCKEELPELNQEARAAKLKNMYAVSATDSAKDALAYFRKNELGSVTPLVDAPGTKGTSTAASVARAYRIIGQPVSVFIDKAGKVSAVHSGYMPPEQFRVYLKTIQTP</sequence>
<evidence type="ECO:0000259" key="2">
    <source>
        <dbReference type="PROSITE" id="PS51352"/>
    </source>
</evidence>
<dbReference type="PANTHER" id="PTHR42852:SF13">
    <property type="entry name" value="PROTEIN DIPZ"/>
    <property type="match status" value="1"/>
</dbReference>
<evidence type="ECO:0000313" key="4">
    <source>
        <dbReference type="Proteomes" id="UP000010467"/>
    </source>
</evidence>
<keyword evidence="1" id="KW-0732">Signal</keyword>
<dbReference type="RefSeq" id="WP_015234557.1">
    <property type="nucleotide sequence ID" value="NC_019793.1"/>
</dbReference>
<dbReference type="Gene3D" id="3.40.30.10">
    <property type="entry name" value="Glutaredoxin"/>
    <property type="match status" value="1"/>
</dbReference>
<dbReference type="CDD" id="cd02966">
    <property type="entry name" value="TlpA_like_family"/>
    <property type="match status" value="1"/>
</dbReference>
<dbReference type="EMBL" id="CP003382">
    <property type="protein sequence ID" value="AFZ66247.1"/>
    <property type="molecule type" value="Genomic_DNA"/>
</dbReference>
<dbReference type="InterPro" id="IPR000866">
    <property type="entry name" value="AhpC/TSA"/>
</dbReference>
<keyword evidence="3" id="KW-0413">Isomerase</keyword>
<dbReference type="KEGG" id="dpd:Deipe_0660"/>
<dbReference type="InterPro" id="IPR036249">
    <property type="entry name" value="Thioredoxin-like_sf"/>
</dbReference>
<organism evidence="3 4">
    <name type="scientific">Deinococcus peraridilitoris (strain DSM 19664 / LMG 22246 / CIP 109416 / KR-200)</name>
    <dbReference type="NCBI Taxonomy" id="937777"/>
    <lineage>
        <taxon>Bacteria</taxon>
        <taxon>Thermotogati</taxon>
        <taxon>Deinococcota</taxon>
        <taxon>Deinococci</taxon>
        <taxon>Deinococcales</taxon>
        <taxon>Deinococcaceae</taxon>
        <taxon>Deinococcus</taxon>
    </lineage>
</organism>
<feature type="chain" id="PRO_5003939472" evidence="1">
    <location>
        <begin position="18"/>
        <end position="164"/>
    </location>
</feature>
<dbReference type="eggNOG" id="COG0526">
    <property type="taxonomic scope" value="Bacteria"/>
</dbReference>
<dbReference type="SUPFAM" id="SSF52833">
    <property type="entry name" value="Thioredoxin-like"/>
    <property type="match status" value="1"/>
</dbReference>
<dbReference type="HOGENOM" id="CLU_042529_11_2_0"/>
<name>K9ZZA0_DEIPD</name>
<keyword evidence="4" id="KW-1185">Reference proteome</keyword>
<dbReference type="GO" id="GO:0016491">
    <property type="term" value="F:oxidoreductase activity"/>
    <property type="evidence" value="ECO:0007669"/>
    <property type="project" value="InterPro"/>
</dbReference>
<gene>
    <name evidence="3" type="ordered locus">Deipe_0660</name>
</gene>
<dbReference type="PANTHER" id="PTHR42852">
    <property type="entry name" value="THIOL:DISULFIDE INTERCHANGE PROTEIN DSBE"/>
    <property type="match status" value="1"/>
</dbReference>
<evidence type="ECO:0000313" key="3">
    <source>
        <dbReference type="EMBL" id="AFZ66247.1"/>
    </source>
</evidence>
<reference evidence="4" key="1">
    <citation type="submission" date="2012-03" db="EMBL/GenBank/DDBJ databases">
        <title>Complete sequence of chromosome of Deinococcus peraridilitoris DSM 19664.</title>
        <authorList>
            <person name="Lucas S."/>
            <person name="Copeland A."/>
            <person name="Lapidus A."/>
            <person name="Glavina del Rio T."/>
            <person name="Dalin E."/>
            <person name="Tice H."/>
            <person name="Bruce D."/>
            <person name="Goodwin L."/>
            <person name="Pitluck S."/>
            <person name="Peters L."/>
            <person name="Mikhailova N."/>
            <person name="Lu M."/>
            <person name="Kyrpides N."/>
            <person name="Mavromatis K."/>
            <person name="Ivanova N."/>
            <person name="Brettin T."/>
            <person name="Detter J.C."/>
            <person name="Han C."/>
            <person name="Larimer F."/>
            <person name="Land M."/>
            <person name="Hauser L."/>
            <person name="Markowitz V."/>
            <person name="Cheng J.-F."/>
            <person name="Hugenholtz P."/>
            <person name="Woyke T."/>
            <person name="Wu D."/>
            <person name="Pukall R."/>
            <person name="Steenblock K."/>
            <person name="Brambilla E."/>
            <person name="Klenk H.-P."/>
            <person name="Eisen J.A."/>
        </authorList>
    </citation>
    <scope>NUCLEOTIDE SEQUENCE [LARGE SCALE GENOMIC DNA]</scope>
    <source>
        <strain evidence="4">DSM 19664 / LMG 22246 / CIP 109416 / KR-200</strain>
    </source>
</reference>
<dbReference type="PROSITE" id="PS51352">
    <property type="entry name" value="THIOREDOXIN_2"/>
    <property type="match status" value="1"/>
</dbReference>